<gene>
    <name evidence="4" type="ORF">C1I92_29950</name>
</gene>
<dbReference type="PRINTS" id="PR00793">
    <property type="entry name" value="PROAMNOPTASE"/>
</dbReference>
<protein>
    <submittedName>
        <fullName evidence="4">Alpha/beta hydrolase</fullName>
    </submittedName>
</protein>
<dbReference type="EMBL" id="POTW01000123">
    <property type="protein sequence ID" value="PZF79664.1"/>
    <property type="molecule type" value="Genomic_DNA"/>
</dbReference>
<dbReference type="RefSeq" id="WP_111258298.1">
    <property type="nucleotide sequence ID" value="NZ_POTW01000123.1"/>
</dbReference>
<evidence type="ECO:0000313" key="4">
    <source>
        <dbReference type="EMBL" id="PZF79664.1"/>
    </source>
</evidence>
<dbReference type="Proteomes" id="UP000248764">
    <property type="component" value="Unassembled WGS sequence"/>
</dbReference>
<dbReference type="GO" id="GO:0004177">
    <property type="term" value="F:aminopeptidase activity"/>
    <property type="evidence" value="ECO:0007669"/>
    <property type="project" value="UniProtKB-EC"/>
</dbReference>
<feature type="domain" description="AB hydrolase-1" evidence="3">
    <location>
        <begin position="3"/>
        <end position="132"/>
    </location>
</feature>
<comment type="caution">
    <text evidence="4">The sequence shown here is derived from an EMBL/GenBank/DDBJ whole genome shotgun (WGS) entry which is preliminary data.</text>
</comment>
<organism evidence="4 5">
    <name type="scientific">Jiangella anatolica</name>
    <dbReference type="NCBI Taxonomy" id="2670374"/>
    <lineage>
        <taxon>Bacteria</taxon>
        <taxon>Bacillati</taxon>
        <taxon>Actinomycetota</taxon>
        <taxon>Actinomycetes</taxon>
        <taxon>Jiangellales</taxon>
        <taxon>Jiangellaceae</taxon>
        <taxon>Jiangella</taxon>
    </lineage>
</organism>
<dbReference type="InterPro" id="IPR051601">
    <property type="entry name" value="Serine_prot/Carboxylest_S33"/>
</dbReference>
<evidence type="ECO:0000256" key="2">
    <source>
        <dbReference type="ARBA" id="ARBA00022801"/>
    </source>
</evidence>
<dbReference type="InterPro" id="IPR002410">
    <property type="entry name" value="Peptidase_S33"/>
</dbReference>
<dbReference type="SUPFAM" id="SSF53474">
    <property type="entry name" value="alpha/beta-Hydrolases"/>
    <property type="match status" value="1"/>
</dbReference>
<dbReference type="InterPro" id="IPR000073">
    <property type="entry name" value="AB_hydrolase_1"/>
</dbReference>
<dbReference type="Pfam" id="PF00561">
    <property type="entry name" value="Abhydrolase_1"/>
    <property type="match status" value="1"/>
</dbReference>
<dbReference type="InterPro" id="IPR029058">
    <property type="entry name" value="AB_hydrolase_fold"/>
</dbReference>
<dbReference type="Gene3D" id="3.40.50.1820">
    <property type="entry name" value="alpha/beta hydrolase"/>
    <property type="match status" value="1"/>
</dbReference>
<dbReference type="GO" id="GO:0006508">
    <property type="term" value="P:proteolysis"/>
    <property type="evidence" value="ECO:0007669"/>
    <property type="project" value="InterPro"/>
</dbReference>
<keyword evidence="2 4" id="KW-0378">Hydrolase</keyword>
<evidence type="ECO:0000259" key="3">
    <source>
        <dbReference type="Pfam" id="PF00561"/>
    </source>
</evidence>
<reference evidence="4 5" key="1">
    <citation type="submission" date="2018-01" db="EMBL/GenBank/DDBJ databases">
        <title>Draft genome sequence of Jiangella sp. GTF31.</title>
        <authorList>
            <person name="Sahin N."/>
            <person name="Ay H."/>
            <person name="Saygin H."/>
        </authorList>
    </citation>
    <scope>NUCLEOTIDE SEQUENCE [LARGE SCALE GENOMIC DNA]</scope>
    <source>
        <strain evidence="4 5">GTF31</strain>
    </source>
</reference>
<dbReference type="PANTHER" id="PTHR43248:SF2">
    <property type="entry name" value="PROLYL AMINOPEPTIDASE"/>
    <property type="match status" value="1"/>
</dbReference>
<name>A0A2W2BH92_9ACTN</name>
<dbReference type="AlphaFoldDB" id="A0A2W2BH92"/>
<evidence type="ECO:0000256" key="1">
    <source>
        <dbReference type="ARBA" id="ARBA00010088"/>
    </source>
</evidence>
<comment type="similarity">
    <text evidence="1">Belongs to the peptidase S33 family.</text>
</comment>
<evidence type="ECO:0000313" key="5">
    <source>
        <dbReference type="Proteomes" id="UP000248764"/>
    </source>
</evidence>
<accession>A0A2W2BH92</accession>
<feature type="non-terminal residue" evidence="4">
    <location>
        <position position="1"/>
    </location>
</feature>
<keyword evidence="5" id="KW-1185">Reference proteome</keyword>
<proteinExistence type="inferred from homology"/>
<sequence>VKDFRVLLLDQRGTGRSTPATAATLAARGSAAAQADYLAHFRADSIVADAELVRRSLLGDEGRWHVLGQSYGGFCSLTYLSFAPEFLDSVMLTGGLAPLVAGPDDVYAATYRTVERKNAEFHAAFPWARARLEEVAALVRANDVVLPDGSPLTVPRLQALGHGLGATTAIPGLAFQLEEAFAADGVLSDTFLVQAWQTLSMASQPLYAVLHEACYSQGEPTRWSAARVGAGLPRFAADADPLLLTGEMIYPWMFEHDPALIPLRETADLLAQRSWSPLYDLDRLAANEVPVAAALYTGDMYVDAGFSRDTAERVRGLRYWETNAHEHDGLRETDDVVDRLIRMNRGEL</sequence>
<dbReference type="PANTHER" id="PTHR43248">
    <property type="entry name" value="2-SUCCINYL-6-HYDROXY-2,4-CYCLOHEXADIENE-1-CARBOXYLATE SYNTHASE"/>
    <property type="match status" value="1"/>
</dbReference>